<dbReference type="InterPro" id="IPR013083">
    <property type="entry name" value="Znf_RING/FYVE/PHD"/>
</dbReference>
<comment type="catalytic activity">
    <reaction evidence="1">
        <text>[E2 ubiquitin-conjugating enzyme]-S-ubiquitinyl-L-cysteine + [acceptor protein]-L-lysine = [E2 ubiquitin-conjugating enzyme]-L-cysteine + [acceptor protein]-N(6)-ubiquitinyl-L-lysine.</text>
        <dbReference type="EC" id="2.3.2.31"/>
    </reaction>
</comment>
<dbReference type="EMBL" id="KN824328">
    <property type="protein sequence ID" value="KIM24050.1"/>
    <property type="molecule type" value="Genomic_DNA"/>
</dbReference>
<gene>
    <name evidence="12" type="ORF">M408DRAFT_27336</name>
</gene>
<dbReference type="PROSITE" id="PS50089">
    <property type="entry name" value="ZF_RING_2"/>
    <property type="match status" value="1"/>
</dbReference>
<dbReference type="Pfam" id="PF00097">
    <property type="entry name" value="zf-C3HC4"/>
    <property type="match status" value="1"/>
</dbReference>
<evidence type="ECO:0000256" key="7">
    <source>
        <dbReference type="ARBA" id="ARBA00022786"/>
    </source>
</evidence>
<dbReference type="Pfam" id="PF22191">
    <property type="entry name" value="IBR_1"/>
    <property type="match status" value="1"/>
</dbReference>
<dbReference type="Gene3D" id="1.20.120.1750">
    <property type="match status" value="1"/>
</dbReference>
<feature type="domain" description="RING-type" evidence="10">
    <location>
        <begin position="469"/>
        <end position="507"/>
    </location>
</feature>
<dbReference type="PROSITE" id="PS00028">
    <property type="entry name" value="ZINC_FINGER_C2H2_1"/>
    <property type="match status" value="1"/>
</dbReference>
<dbReference type="InterPro" id="IPR002867">
    <property type="entry name" value="IBR_dom"/>
</dbReference>
<dbReference type="Gene3D" id="3.30.70.330">
    <property type="match status" value="1"/>
</dbReference>
<dbReference type="InterPro" id="IPR017907">
    <property type="entry name" value="Znf_RING_CS"/>
</dbReference>
<reference evidence="13" key="2">
    <citation type="submission" date="2015-01" db="EMBL/GenBank/DDBJ databases">
        <title>Evolutionary Origins and Diversification of the Mycorrhizal Mutualists.</title>
        <authorList>
            <consortium name="DOE Joint Genome Institute"/>
            <consortium name="Mycorrhizal Genomics Consortium"/>
            <person name="Kohler A."/>
            <person name="Kuo A."/>
            <person name="Nagy L.G."/>
            <person name="Floudas D."/>
            <person name="Copeland A."/>
            <person name="Barry K.W."/>
            <person name="Cichocki N."/>
            <person name="Veneault-Fourrey C."/>
            <person name="LaButti K."/>
            <person name="Lindquist E.A."/>
            <person name="Lipzen A."/>
            <person name="Lundell T."/>
            <person name="Morin E."/>
            <person name="Murat C."/>
            <person name="Riley R."/>
            <person name="Ohm R."/>
            <person name="Sun H."/>
            <person name="Tunlid A."/>
            <person name="Henrissat B."/>
            <person name="Grigoriev I.V."/>
            <person name="Hibbett D.S."/>
            <person name="Martin F."/>
        </authorList>
    </citation>
    <scope>NUCLEOTIDE SEQUENCE [LARGE SCALE GENOMIC DNA]</scope>
    <source>
        <strain evidence="13">MAFF 305830</strain>
    </source>
</reference>
<sequence length="684" mass="77555">MSSDTLAFGEWDVTFTDGASISSIKERREYTDILLTNLSSSFTNAQLQTEIARFGSASVMRDSRRKRARVRFLDAGVAAAAMIEMDNKRLGLSRVEATLDRSKDTHWIEDGLLLEYDRCQTAAVVSFVNAEEANVALNFNRSMFQGRRLRVTREDETSVLVEELPAIFDPDDLVGFFMAHTVSVTRDYAGDDEETNFLLQSLIREQPGCAHLTLTPLGTGFEEGAAWIRMANDERAADVSREIRGLRPIFLHGNIVQAQRSQAVVWKLVKDQYAAVKSLVENAQFEGVYLIHFAGASETVEIRAISADSRKLRVAKPAMDTIVKGEIWQTDEAPLWDRNWVTEVGRGVIDEVNRVSAAYVYADLAERTIRIAGQDEARECAKVMLQTHLDALDAQRHRIKLPAEIMEYFVEHGMHQLADTLARFDSTIGRSTDIEFRGTDIARQKLYTVIDQCSAEVKIRSVSTPRPTCPVCTTEVVEPLTLFCGHSYCSECLVHLVTSALDFPIECITQDCRHTLSLRSIERIISPLQYRRLLETSFRMYLRGHETLHECPNPDCTQLWTASESEVTRLTQCLGCLARICTRCRVEEHNGMSCEEFQRSKALHRSERLLATWRAERGNDVKACPNCGALSEKIDGCPHIHCPNCKRHWCWECSRSLPRAELVYAHIRRRHNWAAERFLAPLNM</sequence>
<evidence type="ECO:0000256" key="6">
    <source>
        <dbReference type="ARBA" id="ARBA00022771"/>
    </source>
</evidence>
<evidence type="ECO:0000256" key="8">
    <source>
        <dbReference type="ARBA" id="ARBA00022833"/>
    </source>
</evidence>
<keyword evidence="3" id="KW-0808">Transferase</keyword>
<dbReference type="PANTHER" id="PTHR11685">
    <property type="entry name" value="RBR FAMILY RING FINGER AND IBR DOMAIN-CONTAINING"/>
    <property type="match status" value="1"/>
</dbReference>
<dbReference type="InterPro" id="IPR001841">
    <property type="entry name" value="Znf_RING"/>
</dbReference>
<evidence type="ECO:0000259" key="11">
    <source>
        <dbReference type="PROSITE" id="PS51873"/>
    </source>
</evidence>
<name>A0A0C3AHC1_SERVB</name>
<keyword evidence="4" id="KW-0479">Metal-binding</keyword>
<dbReference type="Gene3D" id="3.30.40.10">
    <property type="entry name" value="Zinc/RING finger domain, C3HC4 (zinc finger)"/>
    <property type="match status" value="1"/>
</dbReference>
<dbReference type="HOGENOM" id="CLU_004235_1_1_1"/>
<keyword evidence="13" id="KW-1185">Reference proteome</keyword>
<accession>A0A0C3AHC1</accession>
<dbReference type="SUPFAM" id="SSF54928">
    <property type="entry name" value="RNA-binding domain, RBD"/>
    <property type="match status" value="2"/>
</dbReference>
<keyword evidence="5" id="KW-0677">Repeat</keyword>
<dbReference type="InterPro" id="IPR044066">
    <property type="entry name" value="TRIAD_supradom"/>
</dbReference>
<dbReference type="PROSITE" id="PS00518">
    <property type="entry name" value="ZF_RING_1"/>
    <property type="match status" value="1"/>
</dbReference>
<evidence type="ECO:0000256" key="3">
    <source>
        <dbReference type="ARBA" id="ARBA00022679"/>
    </source>
</evidence>
<dbReference type="InterPro" id="IPR018957">
    <property type="entry name" value="Znf_C3HC4_RING-type"/>
</dbReference>
<dbReference type="GO" id="GO:0061630">
    <property type="term" value="F:ubiquitin protein ligase activity"/>
    <property type="evidence" value="ECO:0007669"/>
    <property type="project" value="UniProtKB-EC"/>
</dbReference>
<evidence type="ECO:0000259" key="10">
    <source>
        <dbReference type="PROSITE" id="PS50089"/>
    </source>
</evidence>
<evidence type="ECO:0000313" key="13">
    <source>
        <dbReference type="Proteomes" id="UP000054097"/>
    </source>
</evidence>
<dbReference type="OrthoDB" id="1431934at2759"/>
<keyword evidence="7" id="KW-0833">Ubl conjugation pathway</keyword>
<dbReference type="SMART" id="SM00360">
    <property type="entry name" value="RRM"/>
    <property type="match status" value="1"/>
</dbReference>
<evidence type="ECO:0000256" key="2">
    <source>
        <dbReference type="ARBA" id="ARBA00012251"/>
    </source>
</evidence>
<dbReference type="InterPro" id="IPR013087">
    <property type="entry name" value="Znf_C2H2_type"/>
</dbReference>
<dbReference type="GO" id="GO:0003723">
    <property type="term" value="F:RNA binding"/>
    <property type="evidence" value="ECO:0007669"/>
    <property type="project" value="InterPro"/>
</dbReference>
<dbReference type="Proteomes" id="UP000054097">
    <property type="component" value="Unassembled WGS sequence"/>
</dbReference>
<evidence type="ECO:0000256" key="9">
    <source>
        <dbReference type="PROSITE-ProRule" id="PRU00175"/>
    </source>
</evidence>
<keyword evidence="6 9" id="KW-0863">Zinc-finger</keyword>
<dbReference type="SMART" id="SM00647">
    <property type="entry name" value="IBR"/>
    <property type="match status" value="2"/>
</dbReference>
<reference evidence="12 13" key="1">
    <citation type="submission" date="2014-04" db="EMBL/GenBank/DDBJ databases">
        <authorList>
            <consortium name="DOE Joint Genome Institute"/>
            <person name="Kuo A."/>
            <person name="Zuccaro A."/>
            <person name="Kohler A."/>
            <person name="Nagy L.G."/>
            <person name="Floudas D."/>
            <person name="Copeland A."/>
            <person name="Barry K.W."/>
            <person name="Cichocki N."/>
            <person name="Veneault-Fourrey C."/>
            <person name="LaButti K."/>
            <person name="Lindquist E.A."/>
            <person name="Lipzen A."/>
            <person name="Lundell T."/>
            <person name="Morin E."/>
            <person name="Murat C."/>
            <person name="Sun H."/>
            <person name="Tunlid A."/>
            <person name="Henrissat B."/>
            <person name="Grigoriev I.V."/>
            <person name="Hibbett D.S."/>
            <person name="Martin F."/>
            <person name="Nordberg H.P."/>
            <person name="Cantor M.N."/>
            <person name="Hua S.X."/>
        </authorList>
    </citation>
    <scope>NUCLEOTIDE SEQUENCE [LARGE SCALE GENOMIC DNA]</scope>
    <source>
        <strain evidence="12 13">MAFF 305830</strain>
    </source>
</reference>
<dbReference type="GO" id="GO:0008270">
    <property type="term" value="F:zinc ion binding"/>
    <property type="evidence" value="ECO:0007669"/>
    <property type="project" value="UniProtKB-KW"/>
</dbReference>
<evidence type="ECO:0000256" key="4">
    <source>
        <dbReference type="ARBA" id="ARBA00022723"/>
    </source>
</evidence>
<proteinExistence type="predicted"/>
<organism evidence="12 13">
    <name type="scientific">Serendipita vermifera MAFF 305830</name>
    <dbReference type="NCBI Taxonomy" id="933852"/>
    <lineage>
        <taxon>Eukaryota</taxon>
        <taxon>Fungi</taxon>
        <taxon>Dikarya</taxon>
        <taxon>Basidiomycota</taxon>
        <taxon>Agaricomycotina</taxon>
        <taxon>Agaricomycetes</taxon>
        <taxon>Sebacinales</taxon>
        <taxon>Serendipitaceae</taxon>
        <taxon>Serendipita</taxon>
    </lineage>
</organism>
<dbReference type="STRING" id="933852.A0A0C3AHC1"/>
<evidence type="ECO:0000256" key="1">
    <source>
        <dbReference type="ARBA" id="ARBA00001798"/>
    </source>
</evidence>
<dbReference type="InterPro" id="IPR035979">
    <property type="entry name" value="RBD_domain_sf"/>
</dbReference>
<dbReference type="EC" id="2.3.2.31" evidence="2"/>
<keyword evidence="8" id="KW-0862">Zinc</keyword>
<dbReference type="InterPro" id="IPR012677">
    <property type="entry name" value="Nucleotide-bd_a/b_plait_sf"/>
</dbReference>
<dbReference type="InterPro" id="IPR031127">
    <property type="entry name" value="E3_UB_ligase_RBR"/>
</dbReference>
<dbReference type="AlphaFoldDB" id="A0A0C3AHC1"/>
<dbReference type="Pfam" id="PF01485">
    <property type="entry name" value="IBR"/>
    <property type="match status" value="1"/>
</dbReference>
<feature type="domain" description="RING-type" evidence="11">
    <location>
        <begin position="465"/>
        <end position="679"/>
    </location>
</feature>
<dbReference type="SUPFAM" id="SSF57850">
    <property type="entry name" value="RING/U-box"/>
    <property type="match status" value="3"/>
</dbReference>
<protein>
    <recommendedName>
        <fullName evidence="2">RBR-type E3 ubiquitin transferase</fullName>
        <ecNumber evidence="2">2.3.2.31</ecNumber>
    </recommendedName>
</protein>
<dbReference type="GO" id="GO:0016567">
    <property type="term" value="P:protein ubiquitination"/>
    <property type="evidence" value="ECO:0007669"/>
    <property type="project" value="InterPro"/>
</dbReference>
<dbReference type="CDD" id="cd00590">
    <property type="entry name" value="RRM_SF"/>
    <property type="match status" value="1"/>
</dbReference>
<dbReference type="PROSITE" id="PS51873">
    <property type="entry name" value="TRIAD"/>
    <property type="match status" value="1"/>
</dbReference>
<evidence type="ECO:0000256" key="5">
    <source>
        <dbReference type="ARBA" id="ARBA00022737"/>
    </source>
</evidence>
<dbReference type="InterPro" id="IPR000504">
    <property type="entry name" value="RRM_dom"/>
</dbReference>
<dbReference type="CDD" id="cd20335">
    <property type="entry name" value="BRcat_RBR"/>
    <property type="match status" value="1"/>
</dbReference>
<evidence type="ECO:0000313" key="12">
    <source>
        <dbReference type="EMBL" id="KIM24050.1"/>
    </source>
</evidence>